<evidence type="ECO:0000256" key="5">
    <source>
        <dbReference type="PROSITE-ProRule" id="PRU00169"/>
    </source>
</evidence>
<evidence type="ECO:0000259" key="6">
    <source>
        <dbReference type="PROSITE" id="PS50045"/>
    </source>
</evidence>
<evidence type="ECO:0000313" key="9">
    <source>
        <dbReference type="Proteomes" id="UP000008461"/>
    </source>
</evidence>
<dbReference type="InterPro" id="IPR002078">
    <property type="entry name" value="Sigma_54_int"/>
</dbReference>
<dbReference type="Pfam" id="PF00158">
    <property type="entry name" value="Sigma54_activat"/>
    <property type="match status" value="1"/>
</dbReference>
<dbReference type="SMART" id="SM00448">
    <property type="entry name" value="REC"/>
    <property type="match status" value="1"/>
</dbReference>
<name>F4KRB3_HALH1</name>
<dbReference type="RefSeq" id="WP_013768817.1">
    <property type="nucleotide sequence ID" value="NC_015510.1"/>
</dbReference>
<proteinExistence type="predicted"/>
<dbReference type="Pfam" id="PF02954">
    <property type="entry name" value="HTH_8"/>
    <property type="match status" value="1"/>
</dbReference>
<dbReference type="eggNOG" id="COG2204">
    <property type="taxonomic scope" value="Bacteria"/>
</dbReference>
<dbReference type="KEGG" id="hhy:Halhy_6484"/>
<dbReference type="Gene3D" id="3.40.50.300">
    <property type="entry name" value="P-loop containing nucleotide triphosphate hydrolases"/>
    <property type="match status" value="1"/>
</dbReference>
<dbReference type="Gene3D" id="1.10.10.60">
    <property type="entry name" value="Homeodomain-like"/>
    <property type="match status" value="1"/>
</dbReference>
<dbReference type="PANTHER" id="PTHR32071:SF121">
    <property type="entry name" value="SIGMA L-DEPENDENT TRANSCRIPTIONAL REGULATOR YQIR-RELATED"/>
    <property type="match status" value="1"/>
</dbReference>
<evidence type="ECO:0000256" key="3">
    <source>
        <dbReference type="ARBA" id="ARBA00023015"/>
    </source>
</evidence>
<protein>
    <submittedName>
        <fullName evidence="8">Two component, sigma54 specific, transcriptional regulator, Fis family</fullName>
    </submittedName>
</protein>
<dbReference type="Gene3D" id="1.10.8.60">
    <property type="match status" value="1"/>
</dbReference>
<organism evidence="8 9">
    <name type="scientific">Haliscomenobacter hydrossis (strain ATCC 27775 / DSM 1100 / LMG 10767 / O)</name>
    <dbReference type="NCBI Taxonomy" id="760192"/>
    <lineage>
        <taxon>Bacteria</taxon>
        <taxon>Pseudomonadati</taxon>
        <taxon>Bacteroidota</taxon>
        <taxon>Saprospiria</taxon>
        <taxon>Saprospirales</taxon>
        <taxon>Haliscomenobacteraceae</taxon>
        <taxon>Haliscomenobacter</taxon>
    </lineage>
</organism>
<evidence type="ECO:0000256" key="1">
    <source>
        <dbReference type="ARBA" id="ARBA00022741"/>
    </source>
</evidence>
<dbReference type="PROSITE" id="PS50045">
    <property type="entry name" value="SIGMA54_INTERACT_4"/>
    <property type="match status" value="1"/>
</dbReference>
<dbReference type="InterPro" id="IPR058031">
    <property type="entry name" value="AAA_lid_NorR"/>
</dbReference>
<dbReference type="InterPro" id="IPR027417">
    <property type="entry name" value="P-loop_NTPase"/>
</dbReference>
<dbReference type="InterPro" id="IPR011006">
    <property type="entry name" value="CheY-like_superfamily"/>
</dbReference>
<dbReference type="HOGENOM" id="CLU_000445_0_6_10"/>
<feature type="domain" description="Response regulatory" evidence="7">
    <location>
        <begin position="4"/>
        <end position="118"/>
    </location>
</feature>
<dbReference type="InterPro" id="IPR009057">
    <property type="entry name" value="Homeodomain-like_sf"/>
</dbReference>
<dbReference type="PANTHER" id="PTHR32071">
    <property type="entry name" value="TRANSCRIPTIONAL REGULATORY PROTEIN"/>
    <property type="match status" value="1"/>
</dbReference>
<evidence type="ECO:0000256" key="2">
    <source>
        <dbReference type="ARBA" id="ARBA00022840"/>
    </source>
</evidence>
<dbReference type="GO" id="GO:0005524">
    <property type="term" value="F:ATP binding"/>
    <property type="evidence" value="ECO:0007669"/>
    <property type="project" value="UniProtKB-KW"/>
</dbReference>
<reference evidence="8 9" key="1">
    <citation type="journal article" date="2011" name="Stand. Genomic Sci.">
        <title>Complete genome sequence of Haliscomenobacter hydrossis type strain (O).</title>
        <authorList>
            <consortium name="US DOE Joint Genome Institute (JGI-PGF)"/>
            <person name="Daligault H."/>
            <person name="Lapidus A."/>
            <person name="Zeytun A."/>
            <person name="Nolan M."/>
            <person name="Lucas S."/>
            <person name="Del Rio T.G."/>
            <person name="Tice H."/>
            <person name="Cheng J.F."/>
            <person name="Tapia R."/>
            <person name="Han C."/>
            <person name="Goodwin L."/>
            <person name="Pitluck S."/>
            <person name="Liolios K."/>
            <person name="Pagani I."/>
            <person name="Ivanova N."/>
            <person name="Huntemann M."/>
            <person name="Mavromatis K."/>
            <person name="Mikhailova N."/>
            <person name="Pati A."/>
            <person name="Chen A."/>
            <person name="Palaniappan K."/>
            <person name="Land M."/>
            <person name="Hauser L."/>
            <person name="Brambilla E.M."/>
            <person name="Rohde M."/>
            <person name="Verbarg S."/>
            <person name="Goker M."/>
            <person name="Bristow J."/>
            <person name="Eisen J.A."/>
            <person name="Markowitz V."/>
            <person name="Hugenholtz P."/>
            <person name="Kyrpides N.C."/>
            <person name="Klenk H.P."/>
            <person name="Woyke T."/>
        </authorList>
    </citation>
    <scope>NUCLEOTIDE SEQUENCE [LARGE SCALE GENOMIC DNA]</scope>
    <source>
        <strain evidence="9">ATCC 27775 / DSM 1100 / LMG 10767 / O</strain>
    </source>
</reference>
<dbReference type="SUPFAM" id="SSF52540">
    <property type="entry name" value="P-loop containing nucleoside triphosphate hydrolases"/>
    <property type="match status" value="1"/>
</dbReference>
<keyword evidence="2" id="KW-0067">ATP-binding</keyword>
<dbReference type="InterPro" id="IPR002197">
    <property type="entry name" value="HTH_Fis"/>
</dbReference>
<evidence type="ECO:0000256" key="4">
    <source>
        <dbReference type="ARBA" id="ARBA00023163"/>
    </source>
</evidence>
<sequence length="442" mass="49285">MKTSVLIIDDEIKLRGLLARLLRLENYEVSEAGDCETGLKLLTQQSFPVVLCDVKLPDGNGVELTKTIKLQYPHTEVILLTAFGNIPDGVRAIKNGAFDYLVKGDDNNRILTLLAQASEKALLKNQHSPVQLQENHGFSAIIGQSVPLKKAIELAQKVAPTDASILLTGETGTGKDVFAQAIHSASKRKDQAFVALNCAAFSREIIESELFGHKAGAFTGALKDKKGLLEEAHQGTLFLDEIGEMPLELQTKLLRVLENGEYLKVGSTKTQKVDVRIIATTNRNLEQESSAGHFRLDLFYRLATFSIHLPSLNERVEDIPLLAAHFISQFSKKLGKKITGMQAHFSDLLQQHHWRGNIRELRNVLERACILSEKALLEVENLPWDFHQNLNHSSEGLLSLRDMEKRHISRMLEHTHGNKTRAAELLGIGLTTLYAKIKEFNL</sequence>
<keyword evidence="3" id="KW-0805">Transcription regulation</keyword>
<dbReference type="Pfam" id="PF00072">
    <property type="entry name" value="Response_reg"/>
    <property type="match status" value="1"/>
</dbReference>
<dbReference type="InterPro" id="IPR003593">
    <property type="entry name" value="AAA+_ATPase"/>
</dbReference>
<keyword evidence="9" id="KW-1185">Reference proteome</keyword>
<dbReference type="OrthoDB" id="9767106at2"/>
<dbReference type="PROSITE" id="PS50110">
    <property type="entry name" value="RESPONSE_REGULATORY"/>
    <property type="match status" value="1"/>
</dbReference>
<keyword evidence="4" id="KW-0804">Transcription</keyword>
<dbReference type="GO" id="GO:0043565">
    <property type="term" value="F:sequence-specific DNA binding"/>
    <property type="evidence" value="ECO:0007669"/>
    <property type="project" value="InterPro"/>
</dbReference>
<dbReference type="AlphaFoldDB" id="F4KRB3"/>
<reference key="2">
    <citation type="submission" date="2011-04" db="EMBL/GenBank/DDBJ databases">
        <title>Complete sequence of chromosome of Haliscomenobacter hydrossis DSM 1100.</title>
        <authorList>
            <consortium name="US DOE Joint Genome Institute (JGI-PGF)"/>
            <person name="Lucas S."/>
            <person name="Han J."/>
            <person name="Lapidus A."/>
            <person name="Bruce D."/>
            <person name="Goodwin L."/>
            <person name="Pitluck S."/>
            <person name="Peters L."/>
            <person name="Kyrpides N."/>
            <person name="Mavromatis K."/>
            <person name="Ivanova N."/>
            <person name="Ovchinnikova G."/>
            <person name="Pagani I."/>
            <person name="Daligault H."/>
            <person name="Detter J.C."/>
            <person name="Han C."/>
            <person name="Land M."/>
            <person name="Hauser L."/>
            <person name="Markowitz V."/>
            <person name="Cheng J.-F."/>
            <person name="Hugenholtz P."/>
            <person name="Woyke T."/>
            <person name="Wu D."/>
            <person name="Verbarg S."/>
            <person name="Frueling A."/>
            <person name="Brambilla E."/>
            <person name="Klenk H.-P."/>
            <person name="Eisen J.A."/>
        </authorList>
    </citation>
    <scope>NUCLEOTIDE SEQUENCE</scope>
    <source>
        <strain>DSM 1100</strain>
    </source>
</reference>
<dbReference type="EMBL" id="CP002691">
    <property type="protein sequence ID" value="AEE54300.1"/>
    <property type="molecule type" value="Genomic_DNA"/>
</dbReference>
<dbReference type="PRINTS" id="PR01590">
    <property type="entry name" value="HTHFIS"/>
</dbReference>
<keyword evidence="5" id="KW-0597">Phosphoprotein</keyword>
<dbReference type="InterPro" id="IPR025662">
    <property type="entry name" value="Sigma_54_int_dom_ATP-bd_1"/>
</dbReference>
<evidence type="ECO:0000259" key="7">
    <source>
        <dbReference type="PROSITE" id="PS50110"/>
    </source>
</evidence>
<dbReference type="Proteomes" id="UP000008461">
    <property type="component" value="Chromosome"/>
</dbReference>
<dbReference type="CDD" id="cd00009">
    <property type="entry name" value="AAA"/>
    <property type="match status" value="1"/>
</dbReference>
<dbReference type="SUPFAM" id="SSF46689">
    <property type="entry name" value="Homeodomain-like"/>
    <property type="match status" value="1"/>
</dbReference>
<dbReference type="GO" id="GO:0000160">
    <property type="term" value="P:phosphorelay signal transduction system"/>
    <property type="evidence" value="ECO:0007669"/>
    <property type="project" value="InterPro"/>
</dbReference>
<dbReference type="SUPFAM" id="SSF52172">
    <property type="entry name" value="CheY-like"/>
    <property type="match status" value="1"/>
</dbReference>
<dbReference type="Gene3D" id="3.40.50.2300">
    <property type="match status" value="1"/>
</dbReference>
<dbReference type="InterPro" id="IPR001789">
    <property type="entry name" value="Sig_transdc_resp-reg_receiver"/>
</dbReference>
<dbReference type="GO" id="GO:0006355">
    <property type="term" value="P:regulation of DNA-templated transcription"/>
    <property type="evidence" value="ECO:0007669"/>
    <property type="project" value="InterPro"/>
</dbReference>
<dbReference type="Pfam" id="PF25601">
    <property type="entry name" value="AAA_lid_14"/>
    <property type="match status" value="1"/>
</dbReference>
<keyword evidence="1" id="KW-0547">Nucleotide-binding</keyword>
<dbReference type="STRING" id="760192.Halhy_6484"/>
<feature type="modified residue" description="4-aspartylphosphate" evidence="5">
    <location>
        <position position="53"/>
    </location>
</feature>
<feature type="domain" description="Sigma-54 factor interaction" evidence="6">
    <location>
        <begin position="141"/>
        <end position="370"/>
    </location>
</feature>
<dbReference type="FunFam" id="3.40.50.300:FF:000006">
    <property type="entry name" value="DNA-binding transcriptional regulator NtrC"/>
    <property type="match status" value="1"/>
</dbReference>
<evidence type="ECO:0000313" key="8">
    <source>
        <dbReference type="EMBL" id="AEE54300.1"/>
    </source>
</evidence>
<dbReference type="SMART" id="SM00382">
    <property type="entry name" value="AAA"/>
    <property type="match status" value="1"/>
</dbReference>
<accession>F4KRB3</accession>
<gene>
    <name evidence="8" type="ordered locus">Halhy_6484</name>
</gene>
<dbReference type="PROSITE" id="PS00675">
    <property type="entry name" value="SIGMA54_INTERACT_1"/>
    <property type="match status" value="1"/>
</dbReference>